<protein>
    <recommendedName>
        <fullName evidence="7">DNA 3'-5' helicase</fullName>
        <ecNumber evidence="7">5.6.2.4</ecNumber>
    </recommendedName>
</protein>
<dbReference type="GO" id="GO:0043138">
    <property type="term" value="F:3'-5' DNA helicase activity"/>
    <property type="evidence" value="ECO:0007669"/>
    <property type="project" value="UniProtKB-EC"/>
</dbReference>
<feature type="compositionally biased region" description="Basic residues" evidence="8">
    <location>
        <begin position="367"/>
        <end position="389"/>
    </location>
</feature>
<feature type="region of interest" description="Disordered" evidence="8">
    <location>
        <begin position="366"/>
        <end position="410"/>
    </location>
</feature>
<dbReference type="PROSITE" id="PS51194">
    <property type="entry name" value="HELICASE_CTER"/>
    <property type="match status" value="1"/>
</dbReference>
<sequence>MSLFVCCGEFSGSLPSETHDPHKTSEVLDQKSEIVRRLKDLHGPLESGLTIIYVPTRKETLKIAKYLGKFGIRAAAYHAGLPKAHLRHVHDEFHHNGLEVVVATIAFGMGIDKSNVRKIIHYGWPQSLEAYYQEAGRAGRDGKLSDCVLYGNLSRIPSLLPNKRSKEQARKAYKMLTDCFRYGMNTSTCRARVLVNYFGENFNDEQCHICDICAVGAPDLLNLKEESDAFLQVLANEVGSKKRGNSSYLDNSIDEYRRELPEKLDLRIIISKIREKFQKFLTSEKLWWQGLARILEDKGYIREADDVAHVCIKYPEITELGIEFLKSDENLHEYPEADMLLSAQMKQPYSTFSDWGSGWADPDIRRQRLKRSGNKTRRKGSKKRRRRWSKSSENLSTSRGRLSAKLSKKK</sequence>
<dbReference type="OrthoDB" id="782984at2759"/>
<dbReference type="PANTHER" id="PTHR13710:SF69">
    <property type="entry name" value="ATP-DEPENDENT DNA HELICASE Q-LIKE SIM"/>
    <property type="match status" value="1"/>
</dbReference>
<dbReference type="FunFam" id="3.40.50.300:FF:001456">
    <property type="entry name" value="ATP-dependent DNA helicase"/>
    <property type="match status" value="1"/>
</dbReference>
<dbReference type="Gene3D" id="3.40.50.300">
    <property type="entry name" value="P-loop containing nucleotide triphosphate hydrolases"/>
    <property type="match status" value="1"/>
</dbReference>
<organism evidence="10 11">
    <name type="scientific">Zostera marina</name>
    <name type="common">Eelgrass</name>
    <dbReference type="NCBI Taxonomy" id="29655"/>
    <lineage>
        <taxon>Eukaryota</taxon>
        <taxon>Viridiplantae</taxon>
        <taxon>Streptophyta</taxon>
        <taxon>Embryophyta</taxon>
        <taxon>Tracheophyta</taxon>
        <taxon>Spermatophyta</taxon>
        <taxon>Magnoliopsida</taxon>
        <taxon>Liliopsida</taxon>
        <taxon>Zosteraceae</taxon>
        <taxon>Zostera</taxon>
    </lineage>
</organism>
<evidence type="ECO:0000256" key="1">
    <source>
        <dbReference type="ARBA" id="ARBA00005446"/>
    </source>
</evidence>
<accession>A0A0K9P2F6</accession>
<evidence type="ECO:0000256" key="3">
    <source>
        <dbReference type="ARBA" id="ARBA00022801"/>
    </source>
</evidence>
<dbReference type="InterPro" id="IPR036388">
    <property type="entry name" value="WH-like_DNA-bd_sf"/>
</dbReference>
<dbReference type="SMART" id="SM00490">
    <property type="entry name" value="HELICc"/>
    <property type="match status" value="1"/>
</dbReference>
<dbReference type="InterPro" id="IPR032284">
    <property type="entry name" value="RecQ_Zn-bd"/>
</dbReference>
<dbReference type="PANTHER" id="PTHR13710">
    <property type="entry name" value="DNA HELICASE RECQ FAMILY MEMBER"/>
    <property type="match status" value="1"/>
</dbReference>
<keyword evidence="3" id="KW-0378">Hydrolase</keyword>
<proteinExistence type="inferred from homology"/>
<reference evidence="11" key="1">
    <citation type="journal article" date="2016" name="Nature">
        <title>The genome of the seagrass Zostera marina reveals angiosperm adaptation to the sea.</title>
        <authorList>
            <person name="Olsen J.L."/>
            <person name="Rouze P."/>
            <person name="Verhelst B."/>
            <person name="Lin Y.-C."/>
            <person name="Bayer T."/>
            <person name="Collen J."/>
            <person name="Dattolo E."/>
            <person name="De Paoli E."/>
            <person name="Dittami S."/>
            <person name="Maumus F."/>
            <person name="Michel G."/>
            <person name="Kersting A."/>
            <person name="Lauritano C."/>
            <person name="Lohaus R."/>
            <person name="Toepel M."/>
            <person name="Tonon T."/>
            <person name="Vanneste K."/>
            <person name="Amirebrahimi M."/>
            <person name="Brakel J."/>
            <person name="Bostroem C."/>
            <person name="Chovatia M."/>
            <person name="Grimwood J."/>
            <person name="Jenkins J.W."/>
            <person name="Jueterbock A."/>
            <person name="Mraz A."/>
            <person name="Stam W.T."/>
            <person name="Tice H."/>
            <person name="Bornberg-Bauer E."/>
            <person name="Green P.J."/>
            <person name="Pearson G.A."/>
            <person name="Procaccini G."/>
            <person name="Duarte C.M."/>
            <person name="Schmutz J."/>
            <person name="Reusch T.B.H."/>
            <person name="Van de Peer Y."/>
        </authorList>
    </citation>
    <scope>NUCLEOTIDE SEQUENCE [LARGE SCALE GENOMIC DNA]</scope>
    <source>
        <strain evidence="11">cv. Finnish</strain>
    </source>
</reference>
<evidence type="ECO:0000256" key="6">
    <source>
        <dbReference type="ARBA" id="ARBA00034617"/>
    </source>
</evidence>
<dbReference type="STRING" id="29655.A0A0K9P2F6"/>
<dbReference type="SUPFAM" id="SSF52540">
    <property type="entry name" value="P-loop containing nucleoside triphosphate hydrolases"/>
    <property type="match status" value="1"/>
</dbReference>
<keyword evidence="11" id="KW-1185">Reference proteome</keyword>
<comment type="catalytic activity">
    <reaction evidence="6">
        <text>Couples ATP hydrolysis with the unwinding of duplex DNA by translocating in the 3'-5' direction.</text>
        <dbReference type="EC" id="5.6.2.4"/>
    </reaction>
</comment>
<keyword evidence="2" id="KW-0547">Nucleotide-binding</keyword>
<evidence type="ECO:0000313" key="10">
    <source>
        <dbReference type="EMBL" id="KMZ62437.1"/>
    </source>
</evidence>
<keyword evidence="4" id="KW-0347">Helicase</keyword>
<dbReference type="GO" id="GO:0016787">
    <property type="term" value="F:hydrolase activity"/>
    <property type="evidence" value="ECO:0007669"/>
    <property type="project" value="UniProtKB-KW"/>
</dbReference>
<comment type="similarity">
    <text evidence="1">Belongs to the helicase family. RecQ subfamily.</text>
</comment>
<dbReference type="Gene3D" id="1.10.10.10">
    <property type="entry name" value="Winged helix-like DNA-binding domain superfamily/Winged helix DNA-binding domain"/>
    <property type="match status" value="1"/>
</dbReference>
<dbReference type="AlphaFoldDB" id="A0A0K9P2F6"/>
<evidence type="ECO:0000256" key="8">
    <source>
        <dbReference type="SAM" id="MobiDB-lite"/>
    </source>
</evidence>
<evidence type="ECO:0000256" key="5">
    <source>
        <dbReference type="ARBA" id="ARBA00022840"/>
    </source>
</evidence>
<feature type="domain" description="Helicase C-terminal" evidence="9">
    <location>
        <begin position="37"/>
        <end position="181"/>
    </location>
</feature>
<dbReference type="InterPro" id="IPR001650">
    <property type="entry name" value="Helicase_C-like"/>
</dbReference>
<dbReference type="Pfam" id="PF16124">
    <property type="entry name" value="RecQ_Zn_bind"/>
    <property type="match status" value="1"/>
</dbReference>
<dbReference type="Pfam" id="PF00271">
    <property type="entry name" value="Helicase_C"/>
    <property type="match status" value="1"/>
</dbReference>
<dbReference type="FunFam" id="1.10.10.10:FF:000782">
    <property type="entry name" value="ATP-dependent DNA helicase"/>
    <property type="match status" value="1"/>
</dbReference>
<gene>
    <name evidence="10" type="ORF">ZOSMA_463G00060</name>
</gene>
<evidence type="ECO:0000256" key="7">
    <source>
        <dbReference type="ARBA" id="ARBA00034808"/>
    </source>
</evidence>
<dbReference type="InterPro" id="IPR027417">
    <property type="entry name" value="P-loop_NTPase"/>
</dbReference>
<evidence type="ECO:0000256" key="4">
    <source>
        <dbReference type="ARBA" id="ARBA00022806"/>
    </source>
</evidence>
<keyword evidence="5" id="KW-0067">ATP-binding</keyword>
<dbReference type="EMBL" id="LFYR01001357">
    <property type="protein sequence ID" value="KMZ62437.1"/>
    <property type="molecule type" value="Genomic_DNA"/>
</dbReference>
<evidence type="ECO:0000313" key="11">
    <source>
        <dbReference type="Proteomes" id="UP000036987"/>
    </source>
</evidence>
<dbReference type="Proteomes" id="UP000036987">
    <property type="component" value="Unassembled WGS sequence"/>
</dbReference>
<name>A0A0K9P2F6_ZOSMR</name>
<evidence type="ECO:0000259" key="9">
    <source>
        <dbReference type="PROSITE" id="PS51194"/>
    </source>
</evidence>
<dbReference type="EC" id="5.6.2.4" evidence="7"/>
<evidence type="ECO:0000256" key="2">
    <source>
        <dbReference type="ARBA" id="ARBA00022741"/>
    </source>
</evidence>
<dbReference type="OMA" id="CHICDIC"/>
<dbReference type="GO" id="GO:0005524">
    <property type="term" value="F:ATP binding"/>
    <property type="evidence" value="ECO:0007669"/>
    <property type="project" value="UniProtKB-KW"/>
</dbReference>
<comment type="caution">
    <text evidence="10">The sequence shown here is derived from an EMBL/GenBank/DDBJ whole genome shotgun (WGS) entry which is preliminary data.</text>
</comment>